<sequence>MFILPALMYLKVLSLFGQCLYRFIVTNKSRPPHAGGGLSPGRIFANPALIELRQEIGQYDWLASPRDDDVVLCSRMEIITKQAIECGLGISLGFCCLDYKP</sequence>
<dbReference type="Proteomes" id="UP000499080">
    <property type="component" value="Unassembled WGS sequence"/>
</dbReference>
<organism evidence="2 3">
    <name type="scientific">Araneus ventricosus</name>
    <name type="common">Orbweaver spider</name>
    <name type="synonym">Epeira ventricosa</name>
    <dbReference type="NCBI Taxonomy" id="182803"/>
    <lineage>
        <taxon>Eukaryota</taxon>
        <taxon>Metazoa</taxon>
        <taxon>Ecdysozoa</taxon>
        <taxon>Arthropoda</taxon>
        <taxon>Chelicerata</taxon>
        <taxon>Arachnida</taxon>
        <taxon>Araneae</taxon>
        <taxon>Araneomorphae</taxon>
        <taxon>Entelegynae</taxon>
        <taxon>Araneoidea</taxon>
        <taxon>Araneidae</taxon>
        <taxon>Araneus</taxon>
    </lineage>
</organism>
<dbReference type="AlphaFoldDB" id="A0A4Y2M0C0"/>
<evidence type="ECO:0000313" key="3">
    <source>
        <dbReference type="Proteomes" id="UP000499080"/>
    </source>
</evidence>
<name>A0A4Y2M0C0_ARAVE</name>
<gene>
    <name evidence="2" type="ORF">AVEN_12121_1</name>
</gene>
<keyword evidence="1" id="KW-0732">Signal</keyword>
<evidence type="ECO:0000256" key="1">
    <source>
        <dbReference type="SAM" id="SignalP"/>
    </source>
</evidence>
<dbReference type="EMBL" id="BGPR01006578">
    <property type="protein sequence ID" value="GBN20182.1"/>
    <property type="molecule type" value="Genomic_DNA"/>
</dbReference>
<evidence type="ECO:0000313" key="2">
    <source>
        <dbReference type="EMBL" id="GBN20182.1"/>
    </source>
</evidence>
<protein>
    <submittedName>
        <fullName evidence="2">Uncharacterized protein</fullName>
    </submittedName>
</protein>
<accession>A0A4Y2M0C0</accession>
<keyword evidence="3" id="KW-1185">Reference proteome</keyword>
<comment type="caution">
    <text evidence="2">The sequence shown here is derived from an EMBL/GenBank/DDBJ whole genome shotgun (WGS) entry which is preliminary data.</text>
</comment>
<feature type="chain" id="PRO_5021378402" evidence="1">
    <location>
        <begin position="22"/>
        <end position="101"/>
    </location>
</feature>
<proteinExistence type="predicted"/>
<feature type="signal peptide" evidence="1">
    <location>
        <begin position="1"/>
        <end position="21"/>
    </location>
</feature>
<reference evidence="2 3" key="1">
    <citation type="journal article" date="2019" name="Sci. Rep.">
        <title>Orb-weaving spider Araneus ventricosus genome elucidates the spidroin gene catalogue.</title>
        <authorList>
            <person name="Kono N."/>
            <person name="Nakamura H."/>
            <person name="Ohtoshi R."/>
            <person name="Moran D.A.P."/>
            <person name="Shinohara A."/>
            <person name="Yoshida Y."/>
            <person name="Fujiwara M."/>
            <person name="Mori M."/>
            <person name="Tomita M."/>
            <person name="Arakawa K."/>
        </authorList>
    </citation>
    <scope>NUCLEOTIDE SEQUENCE [LARGE SCALE GENOMIC DNA]</scope>
</reference>